<sequence length="497" mass="57963">MAIKHIIAQALRRYTNLQNAFNLLTEFSEQAQKTRGVWELIAKSLISGYNENVFISMKELQDRVHQFMQYKDRNDIAVIDSQSTLARHFNELPVSLVLARDIRYLSAVRSTAILSFIGEIKPEWIDYNLKRQIHLIDEEEIHLNTNNKFSNAISKFSNKINMLLNNHSVSLIGSVGVVLNAELHLRQDMISEYTFSLENKNPPKSSLYDNLSRNLESVMKMTRIFRPMIWRWQNQRQVKITVDSDTATKTCEATVVGRNSDIKKVKEEFDSFLGWLQKIVLLLDIQMEIFLRTSFHGVAPRVLHPQMRKDCYDIEERISRITDSKRTLTDLYNGAKGSKATRETRMEVVAWIAVCKFDCKLEGDFVRDWAVGNYTSKPTNNPNSWVQYALNKKGDNIPYIEKEVVPGDLDCHLPSHRYFDVDKFQDELYKFDIQCKVFRENWRYAILIDENTRTGPFTMDLIEPHAALMHDRIDFDANNLSIEKDFTRDLAMRVNIQ</sequence>
<dbReference type="EMBL" id="CAJNYT010000146">
    <property type="protein sequence ID" value="CAF3334329.1"/>
    <property type="molecule type" value="Genomic_DNA"/>
</dbReference>
<evidence type="ECO:0000313" key="5">
    <source>
        <dbReference type="Proteomes" id="UP000663872"/>
    </source>
</evidence>
<evidence type="ECO:0000313" key="2">
    <source>
        <dbReference type="EMBL" id="CAF3742096.1"/>
    </source>
</evidence>
<evidence type="ECO:0000313" key="1">
    <source>
        <dbReference type="EMBL" id="CAF3334329.1"/>
    </source>
</evidence>
<evidence type="ECO:0000313" key="3">
    <source>
        <dbReference type="EMBL" id="CAF4604700.1"/>
    </source>
</evidence>
<dbReference type="Proteomes" id="UP000663872">
    <property type="component" value="Unassembled WGS sequence"/>
</dbReference>
<dbReference type="Proteomes" id="UP000663848">
    <property type="component" value="Unassembled WGS sequence"/>
</dbReference>
<dbReference type="AlphaFoldDB" id="A0A817UTJ3"/>
<evidence type="ECO:0000313" key="4">
    <source>
        <dbReference type="EMBL" id="CAF4834247.1"/>
    </source>
</evidence>
<reference evidence="1" key="1">
    <citation type="submission" date="2021-02" db="EMBL/GenBank/DDBJ databases">
        <authorList>
            <person name="Nowell W R."/>
        </authorList>
    </citation>
    <scope>NUCLEOTIDE SEQUENCE</scope>
</reference>
<comment type="caution">
    <text evidence="1">The sequence shown here is derived from an EMBL/GenBank/DDBJ whole genome shotgun (WGS) entry which is preliminary data.</text>
</comment>
<dbReference type="Proteomes" id="UP000663869">
    <property type="component" value="Unassembled WGS sequence"/>
</dbReference>
<dbReference type="EMBL" id="CAJNYU010004305">
    <property type="protein sequence ID" value="CAF3742096.1"/>
    <property type="molecule type" value="Genomic_DNA"/>
</dbReference>
<proteinExistence type="predicted"/>
<dbReference type="EMBL" id="CAJOBQ010003392">
    <property type="protein sequence ID" value="CAF4604700.1"/>
    <property type="molecule type" value="Genomic_DNA"/>
</dbReference>
<name>A0A817UTJ3_9BILA</name>
<gene>
    <name evidence="2" type="ORF">FME351_LOCUS30329</name>
    <name evidence="1" type="ORF">GRG538_LOCUS3987</name>
    <name evidence="4" type="ORF">QYT958_LOCUS25959</name>
    <name evidence="3" type="ORF">TSG867_LOCUS28051</name>
</gene>
<protein>
    <submittedName>
        <fullName evidence="1">Uncharacterized protein</fullName>
    </submittedName>
</protein>
<organism evidence="1 5">
    <name type="scientific">Rotaria socialis</name>
    <dbReference type="NCBI Taxonomy" id="392032"/>
    <lineage>
        <taxon>Eukaryota</taxon>
        <taxon>Metazoa</taxon>
        <taxon>Spiralia</taxon>
        <taxon>Gnathifera</taxon>
        <taxon>Rotifera</taxon>
        <taxon>Eurotatoria</taxon>
        <taxon>Bdelloidea</taxon>
        <taxon>Philodinida</taxon>
        <taxon>Philodinidae</taxon>
        <taxon>Rotaria</taxon>
    </lineage>
</organism>
<dbReference type="EMBL" id="CAJOBR010006021">
    <property type="protein sequence ID" value="CAF4834247.1"/>
    <property type="molecule type" value="Genomic_DNA"/>
</dbReference>
<dbReference type="Proteomes" id="UP000663862">
    <property type="component" value="Unassembled WGS sequence"/>
</dbReference>
<accession>A0A817UTJ3</accession>